<dbReference type="Gene3D" id="3.20.20.80">
    <property type="entry name" value="Glycosidases"/>
    <property type="match status" value="1"/>
</dbReference>
<dbReference type="EC" id="3.2.1.21" evidence="3 11"/>
<feature type="binding site" evidence="10">
    <location>
        <begin position="411"/>
        <end position="412"/>
    </location>
    <ligand>
        <name>substrate</name>
    </ligand>
</feature>
<evidence type="ECO:0000256" key="6">
    <source>
        <dbReference type="ARBA" id="ARBA00023277"/>
    </source>
</evidence>
<dbReference type="PROSITE" id="PS00653">
    <property type="entry name" value="GLYCOSYL_HYDROL_F1_2"/>
    <property type="match status" value="1"/>
</dbReference>
<evidence type="ECO:0000256" key="5">
    <source>
        <dbReference type="ARBA" id="ARBA00023001"/>
    </source>
</evidence>
<proteinExistence type="inferred from homology"/>
<comment type="similarity">
    <text evidence="2 11">Belongs to the glycosyl hydrolase 1 family.</text>
</comment>
<dbReference type="PANTHER" id="PTHR10353:SF36">
    <property type="entry name" value="LP05116P"/>
    <property type="match status" value="1"/>
</dbReference>
<feature type="binding site" evidence="10">
    <location>
        <position position="162"/>
    </location>
    <ligand>
        <name>substrate</name>
    </ligand>
</feature>
<name>A0A9D1EFI1_9FIRM</name>
<evidence type="ECO:0000256" key="7">
    <source>
        <dbReference type="ARBA" id="ARBA00023295"/>
    </source>
</evidence>
<evidence type="ECO:0000256" key="4">
    <source>
        <dbReference type="ARBA" id="ARBA00022801"/>
    </source>
</evidence>
<dbReference type="Pfam" id="PF00232">
    <property type="entry name" value="Glyco_hydro_1"/>
    <property type="match status" value="1"/>
</dbReference>
<dbReference type="InterPro" id="IPR001360">
    <property type="entry name" value="Glyco_hydro_1"/>
</dbReference>
<dbReference type="InterPro" id="IPR017853">
    <property type="entry name" value="GH"/>
</dbReference>
<accession>A0A9D1EFI1</accession>
<evidence type="ECO:0000256" key="1">
    <source>
        <dbReference type="ARBA" id="ARBA00000448"/>
    </source>
</evidence>
<dbReference type="GO" id="GO:0008422">
    <property type="term" value="F:beta-glucosidase activity"/>
    <property type="evidence" value="ECO:0007669"/>
    <property type="project" value="UniProtKB-EC"/>
</dbReference>
<comment type="caution">
    <text evidence="12">The sequence shown here is derived from an EMBL/GenBank/DDBJ whole genome shotgun (WGS) entry which is preliminary data.</text>
</comment>
<dbReference type="EMBL" id="DVHN01000146">
    <property type="protein sequence ID" value="HIR89466.1"/>
    <property type="molecule type" value="Genomic_DNA"/>
</dbReference>
<organism evidence="12 13">
    <name type="scientific">Candidatus Fimimorpha faecalis</name>
    <dbReference type="NCBI Taxonomy" id="2840824"/>
    <lineage>
        <taxon>Bacteria</taxon>
        <taxon>Bacillati</taxon>
        <taxon>Bacillota</taxon>
        <taxon>Clostridia</taxon>
        <taxon>Eubacteriales</taxon>
        <taxon>Candidatus Fimimorpha</taxon>
    </lineage>
</organism>
<sequence>MGFSKDFVWGAATSAHQVEGAYLEDGKGLDLWDVYEQEAGHVYEGHTGHVSCDHYHRYKEDVSLMKEIGLQAYRFSINWARIMPEGVGSINQKGIDFYKRLLEELNQAGIEPYLTLFHWEMPYALYQKGGWMNPDIVNWFGEYAAVVSKEFSSMVKNYFTLNEPQCFVGLGYQSGEHAPGLHLMNKDLFQMAHNVMKAHGAAVLQLRANASQPIQIGYAPTCGVFYPASEKEADVEAARKKLFECPDLKNWTWNVSWWSDPVMLGHYPEDGLKKYEPYLPNITQDDLKLMHQPLDFYGQNIYNGKMVKADENGNPVIVKRYPGFPKTAIQWPVTPECLRWGTKFLYERYQKPFYITENGQSCQDVISLDGNVHDPQRIDFTHRYLRELKRAAEEGADIRGYFHWSFMDNFEWACGYSERFGMVYVDYPTQKRIIKDSGYWYRNVIQTNGENL</sequence>
<dbReference type="InterPro" id="IPR033132">
    <property type="entry name" value="GH_1_N_CS"/>
</dbReference>
<dbReference type="GO" id="GO:0030245">
    <property type="term" value="P:cellulose catabolic process"/>
    <property type="evidence" value="ECO:0007669"/>
    <property type="project" value="UniProtKB-KW"/>
</dbReference>
<keyword evidence="7 11" id="KW-0326">Glycosidase</keyword>
<evidence type="ECO:0000256" key="10">
    <source>
        <dbReference type="PIRSR" id="PIRSR617736-2"/>
    </source>
</evidence>
<keyword evidence="6" id="KW-0119">Carbohydrate metabolism</keyword>
<evidence type="ECO:0000256" key="2">
    <source>
        <dbReference type="ARBA" id="ARBA00010838"/>
    </source>
</evidence>
<reference evidence="12" key="1">
    <citation type="submission" date="2020-10" db="EMBL/GenBank/DDBJ databases">
        <authorList>
            <person name="Gilroy R."/>
        </authorList>
    </citation>
    <scope>NUCLEOTIDE SEQUENCE</scope>
    <source>
        <strain evidence="12">ChiW13-3771</strain>
    </source>
</reference>
<keyword evidence="8" id="KW-0624">Polysaccharide degradation</keyword>
<dbReference type="SUPFAM" id="SSF51445">
    <property type="entry name" value="(Trans)glycosidases"/>
    <property type="match status" value="1"/>
</dbReference>
<feature type="active site" description="Nucleophile" evidence="9">
    <location>
        <position position="357"/>
    </location>
</feature>
<feature type="binding site" evidence="10">
    <location>
        <position position="404"/>
    </location>
    <ligand>
        <name>substrate</name>
    </ligand>
</feature>
<evidence type="ECO:0000313" key="13">
    <source>
        <dbReference type="Proteomes" id="UP000824201"/>
    </source>
</evidence>
<gene>
    <name evidence="12" type="ORF">IAC96_11000</name>
</gene>
<evidence type="ECO:0000256" key="8">
    <source>
        <dbReference type="ARBA" id="ARBA00023326"/>
    </source>
</evidence>
<evidence type="ECO:0000256" key="3">
    <source>
        <dbReference type="ARBA" id="ARBA00012744"/>
    </source>
</evidence>
<feature type="binding site" evidence="10">
    <location>
        <position position="17"/>
    </location>
    <ligand>
        <name>substrate</name>
    </ligand>
</feature>
<keyword evidence="4 11" id="KW-0378">Hydrolase</keyword>
<dbReference type="PANTHER" id="PTHR10353">
    <property type="entry name" value="GLYCOSYL HYDROLASE"/>
    <property type="match status" value="1"/>
</dbReference>
<dbReference type="FunFam" id="3.20.20.80:FF:000004">
    <property type="entry name" value="Beta-glucosidase 6-phospho-beta-glucosidase"/>
    <property type="match status" value="1"/>
</dbReference>
<feature type="binding site" evidence="10">
    <location>
        <position position="302"/>
    </location>
    <ligand>
        <name>substrate</name>
    </ligand>
</feature>
<evidence type="ECO:0000256" key="11">
    <source>
        <dbReference type="RuleBase" id="RU361175"/>
    </source>
</evidence>
<protein>
    <recommendedName>
        <fullName evidence="3 11">Beta-glucosidase</fullName>
        <ecNumber evidence="3 11">3.2.1.21</ecNumber>
    </recommendedName>
</protein>
<feature type="active site" description="Proton donor" evidence="9">
    <location>
        <position position="163"/>
    </location>
</feature>
<dbReference type="Proteomes" id="UP000824201">
    <property type="component" value="Unassembled WGS sequence"/>
</dbReference>
<evidence type="ECO:0000256" key="9">
    <source>
        <dbReference type="PIRSR" id="PIRSR617736-1"/>
    </source>
</evidence>
<dbReference type="NCBIfam" id="TIGR03356">
    <property type="entry name" value="BGL"/>
    <property type="match status" value="1"/>
</dbReference>
<evidence type="ECO:0000313" key="12">
    <source>
        <dbReference type="EMBL" id="HIR89466.1"/>
    </source>
</evidence>
<comment type="catalytic activity">
    <reaction evidence="1 11">
        <text>Hydrolysis of terminal, non-reducing beta-D-glucosyl residues with release of beta-D-glucose.</text>
        <dbReference type="EC" id="3.2.1.21"/>
    </reaction>
</comment>
<feature type="binding site" evidence="10">
    <location>
        <position position="118"/>
    </location>
    <ligand>
        <name>substrate</name>
    </ligand>
</feature>
<keyword evidence="5" id="KW-0136">Cellulose degradation</keyword>
<dbReference type="PRINTS" id="PR00131">
    <property type="entry name" value="GLHYDRLASE1"/>
</dbReference>
<dbReference type="AlphaFoldDB" id="A0A9D1EFI1"/>
<dbReference type="InterPro" id="IPR017736">
    <property type="entry name" value="Glyco_hydro_1_beta-glucosidase"/>
</dbReference>
<reference evidence="12" key="2">
    <citation type="journal article" date="2021" name="PeerJ">
        <title>Extensive microbial diversity within the chicken gut microbiome revealed by metagenomics and culture.</title>
        <authorList>
            <person name="Gilroy R."/>
            <person name="Ravi A."/>
            <person name="Getino M."/>
            <person name="Pursley I."/>
            <person name="Horton D.L."/>
            <person name="Alikhan N.F."/>
            <person name="Baker D."/>
            <person name="Gharbi K."/>
            <person name="Hall N."/>
            <person name="Watson M."/>
            <person name="Adriaenssens E.M."/>
            <person name="Foster-Nyarko E."/>
            <person name="Jarju S."/>
            <person name="Secka A."/>
            <person name="Antonio M."/>
            <person name="Oren A."/>
            <person name="Chaudhuri R.R."/>
            <person name="La Ragione R."/>
            <person name="Hildebrand F."/>
            <person name="Pallen M.J."/>
        </authorList>
    </citation>
    <scope>NUCLEOTIDE SEQUENCE</scope>
    <source>
        <strain evidence="12">ChiW13-3771</strain>
    </source>
</reference>